<feature type="compositionally biased region" description="Acidic residues" evidence="8">
    <location>
        <begin position="377"/>
        <end position="387"/>
    </location>
</feature>
<dbReference type="EMBL" id="AK377000">
    <property type="protein sequence ID" value="BAK08194.1"/>
    <property type="molecule type" value="mRNA"/>
</dbReference>
<dbReference type="PANTHER" id="PTHR31083">
    <property type="entry name" value="UPSTREAM OF FLC PROTEIN (DUF966)"/>
    <property type="match status" value="1"/>
</dbReference>
<keyword evidence="6" id="KW-0131">Cell cycle</keyword>
<feature type="region of interest" description="Disordered" evidence="8">
    <location>
        <begin position="377"/>
        <end position="447"/>
    </location>
</feature>
<keyword evidence="3" id="KW-1003">Cell membrane</keyword>
<dbReference type="AlphaFoldDB" id="F2ELH2"/>
<dbReference type="GO" id="GO:0051258">
    <property type="term" value="P:protein polymerization"/>
    <property type="evidence" value="ECO:0007669"/>
    <property type="project" value="UniProtKB-ARBA"/>
</dbReference>
<organism evidence="10">
    <name type="scientific">Hordeum vulgare subsp. vulgare</name>
    <name type="common">Domesticated barley</name>
    <dbReference type="NCBI Taxonomy" id="112509"/>
    <lineage>
        <taxon>Eukaryota</taxon>
        <taxon>Viridiplantae</taxon>
        <taxon>Streptophyta</taxon>
        <taxon>Embryophyta</taxon>
        <taxon>Tracheophyta</taxon>
        <taxon>Spermatophyta</taxon>
        <taxon>Magnoliopsida</taxon>
        <taxon>Liliopsida</taxon>
        <taxon>Poales</taxon>
        <taxon>Poaceae</taxon>
        <taxon>BOP clade</taxon>
        <taxon>Pooideae</taxon>
        <taxon>Triticodae</taxon>
        <taxon>Triticeae</taxon>
        <taxon>Hordeinae</taxon>
        <taxon>Hordeum</taxon>
    </lineage>
</organism>
<keyword evidence="5" id="KW-0472">Membrane</keyword>
<evidence type="ECO:0000256" key="5">
    <source>
        <dbReference type="ARBA" id="ARBA00023136"/>
    </source>
</evidence>
<comment type="similarity">
    <text evidence="7">Belongs to the SOSEKI family.</text>
</comment>
<keyword evidence="2" id="KW-0217">Developmental protein</keyword>
<feature type="domain" description="SOSEKI DIX-like" evidence="9">
    <location>
        <begin position="49"/>
        <end position="137"/>
    </location>
</feature>
<feature type="compositionally biased region" description="Acidic residues" evidence="8">
    <location>
        <begin position="298"/>
        <end position="312"/>
    </location>
</feature>
<keyword evidence="4" id="KW-0132">Cell division</keyword>
<evidence type="ECO:0000259" key="9">
    <source>
        <dbReference type="Pfam" id="PF06136"/>
    </source>
</evidence>
<dbReference type="InterPro" id="IPR010369">
    <property type="entry name" value="SOK"/>
</dbReference>
<dbReference type="PANTHER" id="PTHR31083:SF18">
    <property type="entry name" value="PROTEIN SOSEKI 2"/>
    <property type="match status" value="1"/>
</dbReference>
<feature type="compositionally biased region" description="Acidic residues" evidence="8">
    <location>
        <begin position="181"/>
        <end position="190"/>
    </location>
</feature>
<sequence>MEAAGEGRKLHHHAGGGRAQMEPSPERGRPAYASAATARSAPARPMRRVQIIYYLCRNGQLEHPHFMELAQHPHQPLRLKDVMDKLTLLRGKGMPALFSWSCKRNYKNGYVWNDLSEGDVIYPSDGVEYVLKGSEIFPGCSSAVGADRFQHLRVTDRSPTKPPLALPHSHKQYVDGYRDDAGEDPEDDELGYPYHRRAGGARLAGPNKAVSARTNRGHPVELPVEETSPPSSTSSDKPPPAQQASRCDEAEPNRAGSMLLQLIACGAVTAGPAKCGGRAEPRRSCGLVSRLSSRAGAEDDEDEEEEGEEEAGGELGRRFGRVGVQEKEYFSGSIIVDSGGRGTPLPASSLKRSNSYTGERTMDPHITNLEEEELLEDIIQDGPDVEPAESPSSYLNPSGYGMKVERHEDEADGAGDRSNDGEGDSSTDGESGGEAGEEIIKSGEVYI</sequence>
<evidence type="ECO:0000256" key="7">
    <source>
        <dbReference type="ARBA" id="ARBA00024211"/>
    </source>
</evidence>
<comment type="subcellular location">
    <subcellularLocation>
        <location evidence="1">Cell membrane</location>
        <topology evidence="1">Peripheral membrane protein</topology>
        <orientation evidence="1">Cytoplasmic side</orientation>
    </subcellularLocation>
</comment>
<feature type="region of interest" description="Disordered" evidence="8">
    <location>
        <begin position="289"/>
        <end position="318"/>
    </location>
</feature>
<evidence type="ECO:0000256" key="3">
    <source>
        <dbReference type="ARBA" id="ARBA00022475"/>
    </source>
</evidence>
<evidence type="ECO:0000256" key="8">
    <source>
        <dbReference type="SAM" id="MobiDB-lite"/>
    </source>
</evidence>
<name>F2ELH2_HORVV</name>
<dbReference type="GO" id="GO:0005886">
    <property type="term" value="C:plasma membrane"/>
    <property type="evidence" value="ECO:0007669"/>
    <property type="project" value="UniProtKB-SubCell"/>
</dbReference>
<dbReference type="Pfam" id="PF06136">
    <property type="entry name" value="SOK"/>
    <property type="match status" value="1"/>
</dbReference>
<proteinExistence type="evidence at transcript level"/>
<feature type="region of interest" description="Disordered" evidence="8">
    <location>
        <begin position="335"/>
        <end position="362"/>
    </location>
</feature>
<dbReference type="InterPro" id="IPR048351">
    <property type="entry name" value="SOK_DIX"/>
</dbReference>
<feature type="compositionally biased region" description="Basic and acidic residues" evidence="8">
    <location>
        <begin position="403"/>
        <end position="420"/>
    </location>
</feature>
<evidence type="ECO:0000256" key="1">
    <source>
        <dbReference type="ARBA" id="ARBA00004413"/>
    </source>
</evidence>
<accession>F2ELH2</accession>
<reference evidence="10" key="1">
    <citation type="journal article" date="2011" name="Plant Physiol.">
        <title>Comprehensive sequence analysis of 24,783 barley full-length cDNAs derived from 12 clone libraries.</title>
        <authorList>
            <person name="Matsumoto T."/>
            <person name="Tanaka T."/>
            <person name="Sakai H."/>
            <person name="Amano N."/>
            <person name="Kanamori H."/>
            <person name="Kurita K."/>
            <person name="Kikuta A."/>
            <person name="Kamiya K."/>
            <person name="Yamamoto M."/>
            <person name="Ikawa H."/>
            <person name="Fujii N."/>
            <person name="Hori K."/>
            <person name="Itoh T."/>
            <person name="Sato K."/>
        </authorList>
    </citation>
    <scope>NUCLEOTIDE SEQUENCE</scope>
    <source>
        <tissue evidence="10">Flower</tissue>
    </source>
</reference>
<feature type="region of interest" description="Disordered" evidence="8">
    <location>
        <begin position="156"/>
        <end position="251"/>
    </location>
</feature>
<dbReference type="GO" id="GO:0051301">
    <property type="term" value="P:cell division"/>
    <property type="evidence" value="ECO:0007669"/>
    <property type="project" value="UniProtKB-KW"/>
</dbReference>
<evidence type="ECO:0000256" key="6">
    <source>
        <dbReference type="ARBA" id="ARBA00023306"/>
    </source>
</evidence>
<feature type="compositionally biased region" description="Low complexity" evidence="8">
    <location>
        <begin position="30"/>
        <end position="39"/>
    </location>
</feature>
<feature type="region of interest" description="Disordered" evidence="8">
    <location>
        <begin position="1"/>
        <end position="39"/>
    </location>
</feature>
<protein>
    <submittedName>
        <fullName evidence="10">Predicted protein</fullName>
    </submittedName>
</protein>
<evidence type="ECO:0000256" key="4">
    <source>
        <dbReference type="ARBA" id="ARBA00022618"/>
    </source>
</evidence>
<evidence type="ECO:0000313" key="10">
    <source>
        <dbReference type="EMBL" id="BAK08194.1"/>
    </source>
</evidence>
<feature type="compositionally biased region" description="Low complexity" evidence="8">
    <location>
        <begin position="220"/>
        <end position="236"/>
    </location>
</feature>
<evidence type="ECO:0000256" key="2">
    <source>
        <dbReference type="ARBA" id="ARBA00022473"/>
    </source>
</evidence>